<protein>
    <submittedName>
        <fullName evidence="3">tRNA 2-selenouridine synthase</fullName>
    </submittedName>
</protein>
<dbReference type="EMBL" id="QJJR01000017">
    <property type="protein sequence ID" value="PXW87190.1"/>
    <property type="molecule type" value="Genomic_DNA"/>
</dbReference>
<dbReference type="SMART" id="SM00450">
    <property type="entry name" value="RHOD"/>
    <property type="match status" value="1"/>
</dbReference>
<gene>
    <name evidence="3" type="ORF">DES38_11728</name>
</gene>
<dbReference type="Pfam" id="PF26341">
    <property type="entry name" value="AAA_SelU"/>
    <property type="match status" value="1"/>
</dbReference>
<dbReference type="PROSITE" id="PS50206">
    <property type="entry name" value="RHODANESE_3"/>
    <property type="match status" value="1"/>
</dbReference>
<dbReference type="InterPro" id="IPR036873">
    <property type="entry name" value="Rhodanese-like_dom_sf"/>
</dbReference>
<dbReference type="SUPFAM" id="SSF52540">
    <property type="entry name" value="P-loop containing nucleoside triphosphate hydrolases"/>
    <property type="match status" value="1"/>
</dbReference>
<evidence type="ECO:0000313" key="3">
    <source>
        <dbReference type="EMBL" id="PXW87190.1"/>
    </source>
</evidence>
<dbReference type="Proteomes" id="UP000247922">
    <property type="component" value="Unassembled WGS sequence"/>
</dbReference>
<proteinExistence type="predicted"/>
<dbReference type="InterPro" id="IPR017582">
    <property type="entry name" value="SelU"/>
</dbReference>
<evidence type="ECO:0000313" key="4">
    <source>
        <dbReference type="Proteomes" id="UP000247922"/>
    </source>
</evidence>
<accession>A0A2V3VZY0</accession>
<dbReference type="Gene3D" id="3.40.250.10">
    <property type="entry name" value="Rhodanese-like domain"/>
    <property type="match status" value="1"/>
</dbReference>
<dbReference type="GO" id="GO:0043828">
    <property type="term" value="F:tRNA 2-selenouridine synthase activity"/>
    <property type="evidence" value="ECO:0007669"/>
    <property type="project" value="InterPro"/>
</dbReference>
<organism evidence="3 4">
    <name type="scientific">Streptohalobacillus salinus</name>
    <dbReference type="NCBI Taxonomy" id="621096"/>
    <lineage>
        <taxon>Bacteria</taxon>
        <taxon>Bacillati</taxon>
        <taxon>Bacillota</taxon>
        <taxon>Bacilli</taxon>
        <taxon>Bacillales</taxon>
        <taxon>Bacillaceae</taxon>
        <taxon>Streptohalobacillus</taxon>
    </lineage>
</organism>
<dbReference type="AlphaFoldDB" id="A0A2V3VZY0"/>
<comment type="caution">
    <text evidence="3">The sequence shown here is derived from an EMBL/GenBank/DDBJ whole genome shotgun (WGS) entry which is preliminary data.</text>
</comment>
<dbReference type="RefSeq" id="WP_110252148.1">
    <property type="nucleotide sequence ID" value="NZ_QJJR01000017.1"/>
</dbReference>
<evidence type="ECO:0000259" key="2">
    <source>
        <dbReference type="PROSITE" id="PS50206"/>
    </source>
</evidence>
<evidence type="ECO:0000256" key="1">
    <source>
        <dbReference type="ARBA" id="ARBA00023266"/>
    </source>
</evidence>
<dbReference type="NCBIfam" id="NF008750">
    <property type="entry name" value="PRK11784.1-2"/>
    <property type="match status" value="1"/>
</dbReference>
<name>A0A2V3VZY0_9BACI</name>
<feature type="domain" description="Rhodanese" evidence="2">
    <location>
        <begin position="14"/>
        <end position="130"/>
    </location>
</feature>
<dbReference type="PANTHER" id="PTHR30401:SF0">
    <property type="entry name" value="TRNA 2-SELENOURIDINE SYNTHASE"/>
    <property type="match status" value="1"/>
</dbReference>
<dbReference type="InterPro" id="IPR027417">
    <property type="entry name" value="P-loop_NTPase"/>
</dbReference>
<dbReference type="InterPro" id="IPR058840">
    <property type="entry name" value="AAA_SelU"/>
</dbReference>
<keyword evidence="1" id="KW-0711">Selenium</keyword>
<dbReference type="PANTHER" id="PTHR30401">
    <property type="entry name" value="TRNA 2-SELENOURIDINE SYNTHASE"/>
    <property type="match status" value="1"/>
</dbReference>
<dbReference type="Pfam" id="PF00581">
    <property type="entry name" value="Rhodanese"/>
    <property type="match status" value="1"/>
</dbReference>
<dbReference type="GO" id="GO:0002098">
    <property type="term" value="P:tRNA wobble uridine modification"/>
    <property type="evidence" value="ECO:0007669"/>
    <property type="project" value="InterPro"/>
</dbReference>
<dbReference type="OrthoDB" id="9808735at2"/>
<dbReference type="NCBIfam" id="TIGR03167">
    <property type="entry name" value="tRNA_sel_U_synt"/>
    <property type="match status" value="1"/>
</dbReference>
<keyword evidence="4" id="KW-1185">Reference proteome</keyword>
<reference evidence="3 4" key="1">
    <citation type="submission" date="2018-05" db="EMBL/GenBank/DDBJ databases">
        <title>Genomic Encyclopedia of Type Strains, Phase IV (KMG-IV): sequencing the most valuable type-strain genomes for metagenomic binning, comparative biology and taxonomic classification.</title>
        <authorList>
            <person name="Goeker M."/>
        </authorList>
    </citation>
    <scope>NUCLEOTIDE SEQUENCE [LARGE SCALE GENOMIC DNA]</scope>
    <source>
        <strain evidence="3 4">DSM 22440</strain>
    </source>
</reference>
<sequence length="345" mass="39030">MFSDISPAALFTAKEQGQVVVDVRSPGEYQEATIPGAINIPLFSDAERAEVGTLYKQAGPEQAKTRGLELFSAKLPAFIAAFKQFEQPVTVFCWRGGMRSKTAATVLDLMGLSVNRLAGGIRAYRDWIKTQLDTVPLPPFYVVNGHTGNGKTHILHHLKDTGYPVIDLEAMAGHRGSIFGQIGRRANNQRTFDFLLTEALLRYQAEAFILIEGESQRIGNVLLPERVYQHKEESAQWFIQLPMEQRVALILGDYTPDVHHSAFIEAFQRIKRRMHTPVSARIEKAFADKAYHTVVEQLLTHYYDPRYKHSTRYPAQQSLVITAHTITEAITHVEEILERIEHHLN</sequence>
<dbReference type="SUPFAM" id="SSF52821">
    <property type="entry name" value="Rhodanese/Cell cycle control phosphatase"/>
    <property type="match status" value="1"/>
</dbReference>
<dbReference type="InterPro" id="IPR001763">
    <property type="entry name" value="Rhodanese-like_dom"/>
</dbReference>